<sequence>MIVIDTSAIVAIFRQEDDAAWHAQRIGEDDQPVMSAANLLEVSMVLRGLKQLSADEAERWLDSFIQTAAIRIEPVTLEQVDIARSAHGHFGKGTGHPAGLNYGDCFAYALAKRLAAPLLFKGDDFRRTDIVPV</sequence>
<keyword evidence="2 8" id="KW-1277">Toxin-antitoxin system</keyword>
<evidence type="ECO:0000256" key="3">
    <source>
        <dbReference type="ARBA" id="ARBA00022722"/>
    </source>
</evidence>
<dbReference type="Pfam" id="PF01850">
    <property type="entry name" value="PIN"/>
    <property type="match status" value="1"/>
</dbReference>
<dbReference type="InterPro" id="IPR022907">
    <property type="entry name" value="VapC_family"/>
</dbReference>
<comment type="function">
    <text evidence="8">Toxic component of a toxin-antitoxin (TA) system. An RNase.</text>
</comment>
<dbReference type="RefSeq" id="WP_309794528.1">
    <property type="nucleotide sequence ID" value="NZ_JAVDPW010000004.1"/>
</dbReference>
<evidence type="ECO:0000256" key="8">
    <source>
        <dbReference type="HAMAP-Rule" id="MF_00265"/>
    </source>
</evidence>
<dbReference type="InterPro" id="IPR050556">
    <property type="entry name" value="Type_II_TA_system_RNase"/>
</dbReference>
<dbReference type="GO" id="GO:0016787">
    <property type="term" value="F:hydrolase activity"/>
    <property type="evidence" value="ECO:0007669"/>
    <property type="project" value="UniProtKB-KW"/>
</dbReference>
<organism evidence="10 11">
    <name type="scientific">Inquilinus ginsengisoli</name>
    <dbReference type="NCBI Taxonomy" id="363840"/>
    <lineage>
        <taxon>Bacteria</taxon>
        <taxon>Pseudomonadati</taxon>
        <taxon>Pseudomonadota</taxon>
        <taxon>Alphaproteobacteria</taxon>
        <taxon>Rhodospirillales</taxon>
        <taxon>Rhodospirillaceae</taxon>
        <taxon>Inquilinus</taxon>
    </lineage>
</organism>
<dbReference type="PANTHER" id="PTHR33653:SF1">
    <property type="entry name" value="RIBONUCLEASE VAPC2"/>
    <property type="match status" value="1"/>
</dbReference>
<name>A0ABU1JN94_9PROT</name>
<keyword evidence="5 8" id="KW-0378">Hydrolase</keyword>
<evidence type="ECO:0000256" key="5">
    <source>
        <dbReference type="ARBA" id="ARBA00022801"/>
    </source>
</evidence>
<evidence type="ECO:0000256" key="2">
    <source>
        <dbReference type="ARBA" id="ARBA00022649"/>
    </source>
</evidence>
<evidence type="ECO:0000313" key="11">
    <source>
        <dbReference type="Proteomes" id="UP001262410"/>
    </source>
</evidence>
<protein>
    <recommendedName>
        <fullName evidence="8">Ribonuclease VapC</fullName>
        <shortName evidence="8">RNase VapC</shortName>
        <ecNumber evidence="8">3.1.-.-</ecNumber>
    </recommendedName>
    <alternativeName>
        <fullName evidence="8">Toxin VapC</fullName>
    </alternativeName>
</protein>
<evidence type="ECO:0000259" key="9">
    <source>
        <dbReference type="Pfam" id="PF01850"/>
    </source>
</evidence>
<evidence type="ECO:0000256" key="6">
    <source>
        <dbReference type="ARBA" id="ARBA00022842"/>
    </source>
</evidence>
<keyword evidence="11" id="KW-1185">Reference proteome</keyword>
<keyword evidence="3 8" id="KW-0540">Nuclease</keyword>
<dbReference type="Proteomes" id="UP001262410">
    <property type="component" value="Unassembled WGS sequence"/>
</dbReference>
<dbReference type="PANTHER" id="PTHR33653">
    <property type="entry name" value="RIBONUCLEASE VAPC2"/>
    <property type="match status" value="1"/>
</dbReference>
<accession>A0ABU1JN94</accession>
<proteinExistence type="inferred from homology"/>
<dbReference type="EC" id="3.1.-.-" evidence="8"/>
<comment type="similarity">
    <text evidence="7 8">Belongs to the PINc/VapC protein family.</text>
</comment>
<evidence type="ECO:0000313" key="10">
    <source>
        <dbReference type="EMBL" id="MDR6290081.1"/>
    </source>
</evidence>
<comment type="cofactor">
    <cofactor evidence="1 8">
        <name>Mg(2+)</name>
        <dbReference type="ChEBI" id="CHEBI:18420"/>
    </cofactor>
</comment>
<feature type="domain" description="PIN" evidence="9">
    <location>
        <begin position="2"/>
        <end position="129"/>
    </location>
</feature>
<evidence type="ECO:0000256" key="7">
    <source>
        <dbReference type="ARBA" id="ARBA00038093"/>
    </source>
</evidence>
<gene>
    <name evidence="8" type="primary">vapC</name>
    <name evidence="10" type="ORF">E9232_002602</name>
</gene>
<feature type="binding site" evidence="8">
    <location>
        <position position="104"/>
    </location>
    <ligand>
        <name>Mg(2+)</name>
        <dbReference type="ChEBI" id="CHEBI:18420"/>
    </ligand>
</feature>
<dbReference type="InterPro" id="IPR002716">
    <property type="entry name" value="PIN_dom"/>
</dbReference>
<dbReference type="Gene3D" id="3.40.50.1010">
    <property type="entry name" value="5'-nuclease"/>
    <property type="match status" value="1"/>
</dbReference>
<keyword evidence="8" id="KW-0800">Toxin</keyword>
<keyword evidence="4 8" id="KW-0479">Metal-binding</keyword>
<reference evidence="10 11" key="1">
    <citation type="submission" date="2023-07" db="EMBL/GenBank/DDBJ databases">
        <title>Sorghum-associated microbial communities from plants grown in Nebraska, USA.</title>
        <authorList>
            <person name="Schachtman D."/>
        </authorList>
    </citation>
    <scope>NUCLEOTIDE SEQUENCE [LARGE SCALE GENOMIC DNA]</scope>
    <source>
        <strain evidence="10 11">584</strain>
    </source>
</reference>
<evidence type="ECO:0000256" key="4">
    <source>
        <dbReference type="ARBA" id="ARBA00022723"/>
    </source>
</evidence>
<comment type="caution">
    <text evidence="10">The sequence shown here is derived from an EMBL/GenBank/DDBJ whole genome shotgun (WGS) entry which is preliminary data.</text>
</comment>
<dbReference type="CDD" id="cd09871">
    <property type="entry name" value="PIN_MtVapC28-VapC30-like"/>
    <property type="match status" value="1"/>
</dbReference>
<feature type="binding site" evidence="8">
    <location>
        <position position="5"/>
    </location>
    <ligand>
        <name>Mg(2+)</name>
        <dbReference type="ChEBI" id="CHEBI:18420"/>
    </ligand>
</feature>
<evidence type="ECO:0000256" key="1">
    <source>
        <dbReference type="ARBA" id="ARBA00001946"/>
    </source>
</evidence>
<dbReference type="InterPro" id="IPR029060">
    <property type="entry name" value="PIN-like_dom_sf"/>
</dbReference>
<dbReference type="EMBL" id="JAVDPW010000004">
    <property type="protein sequence ID" value="MDR6290081.1"/>
    <property type="molecule type" value="Genomic_DNA"/>
</dbReference>
<dbReference type="SUPFAM" id="SSF88723">
    <property type="entry name" value="PIN domain-like"/>
    <property type="match status" value="1"/>
</dbReference>
<dbReference type="HAMAP" id="MF_00265">
    <property type="entry name" value="VapC_Nob1"/>
    <property type="match status" value="1"/>
</dbReference>
<keyword evidence="6 8" id="KW-0460">Magnesium</keyword>